<dbReference type="GO" id="GO:0008137">
    <property type="term" value="F:NADH dehydrogenase (ubiquinone) activity"/>
    <property type="evidence" value="ECO:0007669"/>
    <property type="project" value="UniProtKB-UniRule"/>
</dbReference>
<keyword evidence="12 17" id="KW-0520">NAD</keyword>
<keyword evidence="7 17" id="KW-0679">Respiratory chain</keyword>
<dbReference type="GO" id="GO:0042773">
    <property type="term" value="P:ATP synthesis coupled electron transport"/>
    <property type="evidence" value="ECO:0007669"/>
    <property type="project" value="InterPro"/>
</dbReference>
<dbReference type="PANTHER" id="PTHR43507:SF20">
    <property type="entry name" value="NADH-UBIQUINONE OXIDOREDUCTASE CHAIN 4"/>
    <property type="match status" value="1"/>
</dbReference>
<feature type="transmembrane region" description="Helical" evidence="17">
    <location>
        <begin position="331"/>
        <end position="352"/>
    </location>
</feature>
<dbReference type="Pfam" id="PF00361">
    <property type="entry name" value="Proton_antipo_M"/>
    <property type="match status" value="1"/>
</dbReference>
<dbReference type="PANTHER" id="PTHR43507">
    <property type="entry name" value="NADH-UBIQUINONE OXIDOREDUCTASE CHAIN 4"/>
    <property type="match status" value="1"/>
</dbReference>
<evidence type="ECO:0000256" key="11">
    <source>
        <dbReference type="ARBA" id="ARBA00022989"/>
    </source>
</evidence>
<keyword evidence="14 17" id="KW-0496">Mitochondrion</keyword>
<feature type="transmembrane region" description="Helical" evidence="17">
    <location>
        <begin position="206"/>
        <end position="227"/>
    </location>
</feature>
<dbReference type="EC" id="7.1.1.2" evidence="4 17"/>
<dbReference type="InterPro" id="IPR000260">
    <property type="entry name" value="NADH4_N"/>
</dbReference>
<keyword evidence="9" id="KW-1278">Translocase</keyword>
<feature type="transmembrane region" description="Helical" evidence="17">
    <location>
        <begin position="7"/>
        <end position="38"/>
    </location>
</feature>
<proteinExistence type="inferred from homology"/>
<feature type="transmembrane region" description="Helical" evidence="17">
    <location>
        <begin position="296"/>
        <end position="319"/>
    </location>
</feature>
<feature type="transmembrane region" description="Helical" evidence="17">
    <location>
        <begin position="137"/>
        <end position="156"/>
    </location>
</feature>
<keyword evidence="10 17" id="KW-0249">Electron transport</keyword>
<evidence type="ECO:0000256" key="15">
    <source>
        <dbReference type="ARBA" id="ARBA00023136"/>
    </source>
</evidence>
<comment type="function">
    <text evidence="1">Core subunit of the mitochondrial membrane respiratory chain NADH dehydrogenase (Complex I) that is believed to belong to the minimal assembly required for catalysis. Complex I functions in the transfer of electrons from NADH to the respiratory chain. The immediate electron acceptor for the enzyme is believed to be ubiquinone.</text>
</comment>
<evidence type="ECO:0000256" key="14">
    <source>
        <dbReference type="ARBA" id="ARBA00023128"/>
    </source>
</evidence>
<evidence type="ECO:0000256" key="4">
    <source>
        <dbReference type="ARBA" id="ARBA00012944"/>
    </source>
</evidence>
<reference evidence="20" key="1">
    <citation type="submission" date="2020-12" db="EMBL/GenBank/DDBJ databases">
        <title>Plectrocnemia sp. mitochondrion, complete genome.</title>
        <authorList>
            <person name="Wang Y.Y."/>
            <person name="Zhong X.X."/>
        </authorList>
    </citation>
    <scope>NUCLEOTIDE SEQUENCE</scope>
</reference>
<feature type="domain" description="NADH:ubiquinone oxidoreductase chain 4 N-terminal" evidence="19">
    <location>
        <begin position="1"/>
        <end position="99"/>
    </location>
</feature>
<evidence type="ECO:0000256" key="2">
    <source>
        <dbReference type="ARBA" id="ARBA00004225"/>
    </source>
</evidence>
<sequence length="442" mass="51888">MLMMYFYLIMLIIYMMLNFNLIFIMNMFFFFFFFLLLFNNMSMLMFNVSLSFGLDFCSYGLILLSTWICLLNMMVSLNYFNFNNFYMLNNLILLFILILMFSNLNLFYFYIMFESSLFPIILMIMGWGNQTDRIQAGIYLLFYTLMFSLPMLIAIMKIKIVNETMFMMLINNIDFLLIYLIMVVSFLVKMPMYFIHLWLLKAHTEAPLGGSMILAGILLKMGGYGLIRMMKFMILLSLKYSFLWISVSILGGLYMSMMCIIQLDMKLLIACSSIVHMSLVISGLMTMFNFGFYSSYVLMIGHGLSSSGLFILVNFYYNLFSSRSLIINKGMLSLFPILSLWWFLILISNMAAPPSLNLLGEIGLIISILNWSFLNLVFIMMMSFFSVVYSLYLFTSSQHGKFMFNMLLFLIGNYKDYLILFMHWFPLNLLILKVDFLFLLFN</sequence>
<keyword evidence="11 17" id="KW-1133">Transmembrane helix</keyword>
<evidence type="ECO:0000256" key="17">
    <source>
        <dbReference type="RuleBase" id="RU003297"/>
    </source>
</evidence>
<organism evidence="20">
    <name type="scientific">Plectrocnemia sp. 1 YW-2021a</name>
    <dbReference type="NCBI Taxonomy" id="2823369"/>
    <lineage>
        <taxon>Eukaryota</taxon>
        <taxon>Metazoa</taxon>
        <taxon>Ecdysozoa</taxon>
        <taxon>Arthropoda</taxon>
        <taxon>Hexapoda</taxon>
        <taxon>Insecta</taxon>
        <taxon>Pterygota</taxon>
        <taxon>Neoptera</taxon>
        <taxon>Endopterygota</taxon>
        <taxon>Trichoptera</taxon>
        <taxon>Annulipalpia</taxon>
        <taxon>Psychomyioidea</taxon>
        <taxon>Polycentropodidae</taxon>
        <taxon>Polycentropodinae</taxon>
        <taxon>Plectrocnemia</taxon>
    </lineage>
</organism>
<name>A0A8A9WF59_9NEOP</name>
<gene>
    <name evidence="20" type="primary">nad4</name>
</gene>
<evidence type="ECO:0000256" key="16">
    <source>
        <dbReference type="ARBA" id="ARBA00049551"/>
    </source>
</evidence>
<dbReference type="PRINTS" id="PR01437">
    <property type="entry name" value="NUOXDRDTASE4"/>
</dbReference>
<evidence type="ECO:0000256" key="10">
    <source>
        <dbReference type="ARBA" id="ARBA00022982"/>
    </source>
</evidence>
<geneLocation type="mitochondrion" evidence="20"/>
<evidence type="ECO:0000259" key="18">
    <source>
        <dbReference type="Pfam" id="PF00361"/>
    </source>
</evidence>
<dbReference type="Pfam" id="PF01059">
    <property type="entry name" value="Oxidored_q5_N"/>
    <property type="match status" value="1"/>
</dbReference>
<keyword evidence="15 17" id="KW-0472">Membrane</keyword>
<keyword evidence="13 17" id="KW-0830">Ubiquinone</keyword>
<feature type="transmembrane region" description="Helical" evidence="17">
    <location>
        <begin position="267"/>
        <end position="290"/>
    </location>
</feature>
<keyword evidence="8 17" id="KW-0812">Transmembrane</keyword>
<dbReference type="GO" id="GO:0003954">
    <property type="term" value="F:NADH dehydrogenase activity"/>
    <property type="evidence" value="ECO:0007669"/>
    <property type="project" value="TreeGrafter"/>
</dbReference>
<evidence type="ECO:0000256" key="3">
    <source>
        <dbReference type="ARBA" id="ARBA00009025"/>
    </source>
</evidence>
<dbReference type="GO" id="GO:0048039">
    <property type="term" value="F:ubiquinone binding"/>
    <property type="evidence" value="ECO:0007669"/>
    <property type="project" value="TreeGrafter"/>
</dbReference>
<evidence type="ECO:0000313" key="20">
    <source>
        <dbReference type="EMBL" id="QTT57975.1"/>
    </source>
</evidence>
<accession>A0A8A9WF59</accession>
<feature type="domain" description="NADH:quinone oxidoreductase/Mrp antiporter transmembrane" evidence="18">
    <location>
        <begin position="105"/>
        <end position="385"/>
    </location>
</feature>
<evidence type="ECO:0000256" key="5">
    <source>
        <dbReference type="ARBA" id="ARBA00021006"/>
    </source>
</evidence>
<dbReference type="InterPro" id="IPR001750">
    <property type="entry name" value="ND/Mrp_TM"/>
</dbReference>
<comment type="subcellular location">
    <subcellularLocation>
        <location evidence="2 17">Mitochondrion membrane</location>
        <topology evidence="2 17">Multi-pass membrane protein</topology>
    </subcellularLocation>
</comment>
<dbReference type="EMBL" id="MW413804">
    <property type="protein sequence ID" value="QTT57975.1"/>
    <property type="molecule type" value="Genomic_DNA"/>
</dbReference>
<feature type="transmembrane region" description="Helical" evidence="17">
    <location>
        <begin position="176"/>
        <end position="199"/>
    </location>
</feature>
<dbReference type="GO" id="GO:0015990">
    <property type="term" value="P:electron transport coupled proton transport"/>
    <property type="evidence" value="ECO:0007669"/>
    <property type="project" value="TreeGrafter"/>
</dbReference>
<evidence type="ECO:0000256" key="8">
    <source>
        <dbReference type="ARBA" id="ARBA00022692"/>
    </source>
</evidence>
<feature type="transmembrane region" description="Helical" evidence="17">
    <location>
        <begin position="233"/>
        <end position="255"/>
    </location>
</feature>
<evidence type="ECO:0000256" key="6">
    <source>
        <dbReference type="ARBA" id="ARBA00022448"/>
    </source>
</evidence>
<evidence type="ECO:0000259" key="19">
    <source>
        <dbReference type="Pfam" id="PF01059"/>
    </source>
</evidence>
<feature type="transmembrane region" description="Helical" evidence="17">
    <location>
        <begin position="372"/>
        <end position="395"/>
    </location>
</feature>
<evidence type="ECO:0000256" key="1">
    <source>
        <dbReference type="ARBA" id="ARBA00003257"/>
    </source>
</evidence>
<comment type="similarity">
    <text evidence="3 17">Belongs to the complex I subunit 4 family.</text>
</comment>
<evidence type="ECO:0000256" key="13">
    <source>
        <dbReference type="ARBA" id="ARBA00023075"/>
    </source>
</evidence>
<protein>
    <recommendedName>
        <fullName evidence="5 17">NADH-ubiquinone oxidoreductase chain 4</fullName>
        <ecNumber evidence="4 17">7.1.1.2</ecNumber>
    </recommendedName>
</protein>
<dbReference type="InterPro" id="IPR003918">
    <property type="entry name" value="NADH_UbQ_OxRdtase"/>
</dbReference>
<evidence type="ECO:0000256" key="9">
    <source>
        <dbReference type="ARBA" id="ARBA00022967"/>
    </source>
</evidence>
<dbReference type="GO" id="GO:0031966">
    <property type="term" value="C:mitochondrial membrane"/>
    <property type="evidence" value="ECO:0007669"/>
    <property type="project" value="UniProtKB-SubCell"/>
</dbReference>
<keyword evidence="6 17" id="KW-0813">Transport</keyword>
<dbReference type="AlphaFoldDB" id="A0A8A9WF59"/>
<comment type="catalytic activity">
    <reaction evidence="16 17">
        <text>a ubiquinone + NADH + 5 H(+)(in) = a ubiquinol + NAD(+) + 4 H(+)(out)</text>
        <dbReference type="Rhea" id="RHEA:29091"/>
        <dbReference type="Rhea" id="RHEA-COMP:9565"/>
        <dbReference type="Rhea" id="RHEA-COMP:9566"/>
        <dbReference type="ChEBI" id="CHEBI:15378"/>
        <dbReference type="ChEBI" id="CHEBI:16389"/>
        <dbReference type="ChEBI" id="CHEBI:17976"/>
        <dbReference type="ChEBI" id="CHEBI:57540"/>
        <dbReference type="ChEBI" id="CHEBI:57945"/>
        <dbReference type="EC" id="7.1.1.2"/>
    </reaction>
</comment>
<evidence type="ECO:0000256" key="12">
    <source>
        <dbReference type="ARBA" id="ARBA00023027"/>
    </source>
</evidence>
<feature type="transmembrane region" description="Helical" evidence="17">
    <location>
        <begin position="416"/>
        <end position="441"/>
    </location>
</feature>
<evidence type="ECO:0000256" key="7">
    <source>
        <dbReference type="ARBA" id="ARBA00022660"/>
    </source>
</evidence>
<comment type="function">
    <text evidence="17">Core subunit of the mitochondrial membrane respiratory chain NADH dehydrogenase (Complex I) which catalyzes electron transfer from NADH through the respiratory chain, using ubiquinone as an electron acceptor. Essential for the catalytic activity and assembly of complex I.</text>
</comment>